<comment type="caution">
    <text evidence="2">The sequence shown here is derived from an EMBL/GenBank/DDBJ whole genome shotgun (WGS) entry which is preliminary data.</text>
</comment>
<name>A0ABV2ANR9_9EUKA</name>
<feature type="non-terminal residue" evidence="2">
    <location>
        <position position="104"/>
    </location>
</feature>
<dbReference type="EMBL" id="JBDODL010001237">
    <property type="protein sequence ID" value="MES1921316.1"/>
    <property type="molecule type" value="Genomic_DNA"/>
</dbReference>
<keyword evidence="1" id="KW-0812">Transmembrane</keyword>
<evidence type="ECO:0000256" key="1">
    <source>
        <dbReference type="SAM" id="Phobius"/>
    </source>
</evidence>
<feature type="transmembrane region" description="Helical" evidence="1">
    <location>
        <begin position="59"/>
        <end position="78"/>
    </location>
</feature>
<keyword evidence="1" id="KW-0472">Membrane</keyword>
<protein>
    <submittedName>
        <fullName evidence="2">Uncharacterized protein</fullName>
    </submittedName>
</protein>
<evidence type="ECO:0000313" key="3">
    <source>
        <dbReference type="Proteomes" id="UP001439008"/>
    </source>
</evidence>
<evidence type="ECO:0000313" key="2">
    <source>
        <dbReference type="EMBL" id="MES1921316.1"/>
    </source>
</evidence>
<keyword evidence="3" id="KW-1185">Reference proteome</keyword>
<gene>
    <name evidence="2" type="ORF">MHBO_002858</name>
</gene>
<proteinExistence type="predicted"/>
<accession>A0ABV2ANR9</accession>
<dbReference type="Proteomes" id="UP001439008">
    <property type="component" value="Unassembled WGS sequence"/>
</dbReference>
<organism evidence="2 3">
    <name type="scientific">Bonamia ostreae</name>
    <dbReference type="NCBI Taxonomy" id="126728"/>
    <lineage>
        <taxon>Eukaryota</taxon>
        <taxon>Sar</taxon>
        <taxon>Rhizaria</taxon>
        <taxon>Endomyxa</taxon>
        <taxon>Ascetosporea</taxon>
        <taxon>Haplosporida</taxon>
        <taxon>Bonamia</taxon>
    </lineage>
</organism>
<keyword evidence="1" id="KW-1133">Transmembrane helix</keyword>
<feature type="transmembrane region" description="Helical" evidence="1">
    <location>
        <begin position="7"/>
        <end position="29"/>
    </location>
</feature>
<sequence>MNICNHLYKFIGPMLTIIASILIAVSVHFEYSENSTMEIFINKFCFKRINQCTVTDNCASIPFILLFVVCGCFIIANVENIIGSIKYKFRAATSSIISTLFFIA</sequence>
<reference evidence="2 3" key="1">
    <citation type="journal article" date="2024" name="BMC Biol.">
        <title>Comparative genomics of Ascetosporea gives new insight into the evolutionary basis for animal parasitism in Rhizaria.</title>
        <authorList>
            <person name="Hiltunen Thoren M."/>
            <person name="Onut-Brannstrom I."/>
            <person name="Alfjorden A."/>
            <person name="Peckova H."/>
            <person name="Swords F."/>
            <person name="Hooper C."/>
            <person name="Holzer A.S."/>
            <person name="Bass D."/>
            <person name="Burki F."/>
        </authorList>
    </citation>
    <scope>NUCLEOTIDE SEQUENCE [LARGE SCALE GENOMIC DNA]</scope>
    <source>
        <strain evidence="2">20-A016</strain>
    </source>
</reference>